<dbReference type="Proteomes" id="UP000009215">
    <property type="component" value="Chromosome"/>
</dbReference>
<dbReference type="KEGG" id="sdc:SDSE_0249"/>
<name>A0AB33R4N6_STREQ</name>
<organism evidence="1 2">
    <name type="scientific">Streptococcus dysgalactiae subsp. equisimilis AC-2713</name>
    <dbReference type="NCBI Taxonomy" id="759913"/>
    <lineage>
        <taxon>Bacteria</taxon>
        <taxon>Bacillati</taxon>
        <taxon>Bacillota</taxon>
        <taxon>Bacilli</taxon>
        <taxon>Lactobacillales</taxon>
        <taxon>Streptococcaceae</taxon>
        <taxon>Streptococcus</taxon>
    </lineage>
</organism>
<proteinExistence type="predicted"/>
<evidence type="ECO:0000313" key="1">
    <source>
        <dbReference type="EMBL" id="CCI61760.1"/>
    </source>
</evidence>
<dbReference type="AlphaFoldDB" id="A0AB33R4N6"/>
<sequence>MTLKVLLKETKKTKSLEGNFQAFSFASLFLRKQDSYRYHLF</sequence>
<evidence type="ECO:0000313" key="2">
    <source>
        <dbReference type="Proteomes" id="UP000009215"/>
    </source>
</evidence>
<dbReference type="EMBL" id="HE858529">
    <property type="protein sequence ID" value="CCI61760.1"/>
    <property type="molecule type" value="Genomic_DNA"/>
</dbReference>
<accession>A0AB33R4N6</accession>
<protein>
    <submittedName>
        <fullName evidence="1">Uncharacterized protein</fullName>
    </submittedName>
</protein>
<gene>
    <name evidence="1" type="ORF">SDSE_0249</name>
</gene>
<reference evidence="1 2" key="1">
    <citation type="submission" date="2012-05" db="EMBL/GenBank/DDBJ databases">
        <title>Complete genome sequence of a Streptococcus dysgalactiae subsp. equisimilis strain possessing Lancefield's group A antigen.</title>
        <authorList>
            <person name="Luetticken R."/>
            <person name="Bruellhoff K."/>
            <person name="Van der Linden M."/>
            <person name="Peltroche-Llacsahuanga H."/>
            <person name="Blom J."/>
            <person name="Weber-Lehmann J."/>
            <person name="Ferretti J.J."/>
            <person name="McShan W.M."/>
        </authorList>
    </citation>
    <scope>NUCLEOTIDE SEQUENCE [LARGE SCALE GENOMIC DNA]</scope>
    <source>
        <strain evidence="1 2">AC-2713</strain>
    </source>
</reference>